<evidence type="ECO:0000313" key="4">
    <source>
        <dbReference type="Proteomes" id="UP001295684"/>
    </source>
</evidence>
<dbReference type="Pfam" id="PF06974">
    <property type="entry name" value="WS_DGAT_C"/>
    <property type="match status" value="1"/>
</dbReference>
<dbReference type="InterPro" id="IPR045034">
    <property type="entry name" value="O-acyltransferase_WSD1-like"/>
</dbReference>
<organism evidence="3 4">
    <name type="scientific">Euplotes crassus</name>
    <dbReference type="NCBI Taxonomy" id="5936"/>
    <lineage>
        <taxon>Eukaryota</taxon>
        <taxon>Sar</taxon>
        <taxon>Alveolata</taxon>
        <taxon>Ciliophora</taxon>
        <taxon>Intramacronucleata</taxon>
        <taxon>Spirotrichea</taxon>
        <taxon>Hypotrichia</taxon>
        <taxon>Euplotida</taxon>
        <taxon>Euplotidae</taxon>
        <taxon>Moneuplotes</taxon>
    </lineage>
</organism>
<protein>
    <recommendedName>
        <fullName evidence="2">O-acyltransferase WSD1 C-terminal domain-containing protein</fullName>
    </recommendedName>
</protein>
<keyword evidence="1" id="KW-0472">Membrane</keyword>
<reference evidence="3" key="1">
    <citation type="submission" date="2023-07" db="EMBL/GenBank/DDBJ databases">
        <authorList>
            <consortium name="AG Swart"/>
            <person name="Singh M."/>
            <person name="Singh A."/>
            <person name="Seah K."/>
            <person name="Emmerich C."/>
        </authorList>
    </citation>
    <scope>NUCLEOTIDE SEQUENCE</scope>
    <source>
        <strain evidence="3">DP1</strain>
    </source>
</reference>
<dbReference type="EMBL" id="CAMPGE010008950">
    <property type="protein sequence ID" value="CAI2367831.1"/>
    <property type="molecule type" value="Genomic_DNA"/>
</dbReference>
<proteinExistence type="predicted"/>
<dbReference type="PANTHER" id="PTHR31650:SF1">
    <property type="entry name" value="WAX ESTER SYNTHASE_DIACYLGLYCEROL ACYLTRANSFERASE 4-RELATED"/>
    <property type="match status" value="1"/>
</dbReference>
<dbReference type="AlphaFoldDB" id="A0AAD1UH37"/>
<gene>
    <name evidence="3" type="ORF">ECRASSUSDP1_LOCUS9119</name>
</gene>
<keyword evidence="4" id="KW-1185">Reference proteome</keyword>
<accession>A0AAD1UH37</accession>
<keyword evidence="1" id="KW-1133">Transmembrane helix</keyword>
<feature type="transmembrane region" description="Helical" evidence="1">
    <location>
        <begin position="6"/>
        <end position="36"/>
    </location>
</feature>
<keyword evidence="1" id="KW-0812">Transmembrane</keyword>
<dbReference type="GO" id="GO:0008374">
    <property type="term" value="F:O-acyltransferase activity"/>
    <property type="evidence" value="ECO:0007669"/>
    <property type="project" value="InterPro"/>
</dbReference>
<dbReference type="InterPro" id="IPR009721">
    <property type="entry name" value="O-acyltransferase_WSD1_C"/>
</dbReference>
<dbReference type="Proteomes" id="UP001295684">
    <property type="component" value="Unassembled WGS sequence"/>
</dbReference>
<comment type="caution">
    <text evidence="3">The sequence shown here is derived from an EMBL/GenBank/DDBJ whole genome shotgun (WGS) entry which is preliminary data.</text>
</comment>
<evidence type="ECO:0000313" key="3">
    <source>
        <dbReference type="EMBL" id="CAI2367831.1"/>
    </source>
</evidence>
<name>A0AAD1UH37_EUPCR</name>
<dbReference type="PANTHER" id="PTHR31650">
    <property type="entry name" value="O-ACYLTRANSFERASE (WSD1-LIKE) FAMILY PROTEIN"/>
    <property type="match status" value="1"/>
</dbReference>
<sequence>MFIEYGLLHALVILLKIHFFGVLPTVAILAAGFWALAKVLDKCGYQFTVGQDLVFFFSSGHESANCVGYIEMEKVKAKTLKHECFYKKAILNVRKLRQVPVTFLGVQLWKDVTPEVALEQFRIIDNKFESDDDVIKHCNEWAKTNISMDKPQWELQFKEDHTETTSLLFLKCHHSFTDGVGIITLFALLNDDSLCPKMMPKFKEFSYLQAFMLIAFTPISLICQAAVVWFHKVEESSRMLHTPTGRLSDEAVYLKTKTFNFKDVRKCYKQFDNTTFNNYVMGVLSKSLHSWFHKNGVEPPQELVMSCPVSMKTLPKSVRDIDLNNYTSSVTMEFPVCESLSESIKITRERFSRFAKFHHLIPTVYFQKLFKYIPRKIGSLLYNNFVKEMDFLLTNVNGPREPIYLCNKQILSITPFLSTFSSLSLVVVCFSYNQKVSFQIIADKQLQMDPADLKEFLETYFDSRVIKLKNEHI</sequence>
<evidence type="ECO:0000259" key="2">
    <source>
        <dbReference type="Pfam" id="PF06974"/>
    </source>
</evidence>
<feature type="transmembrane region" description="Helical" evidence="1">
    <location>
        <begin position="207"/>
        <end position="230"/>
    </location>
</feature>
<feature type="domain" description="O-acyltransferase WSD1 C-terminal" evidence="2">
    <location>
        <begin position="325"/>
        <end position="462"/>
    </location>
</feature>
<evidence type="ECO:0000256" key="1">
    <source>
        <dbReference type="SAM" id="Phobius"/>
    </source>
</evidence>
<dbReference type="GO" id="GO:0019432">
    <property type="term" value="P:triglyceride biosynthetic process"/>
    <property type="evidence" value="ECO:0007669"/>
    <property type="project" value="TreeGrafter"/>
</dbReference>
<dbReference type="GO" id="GO:0005886">
    <property type="term" value="C:plasma membrane"/>
    <property type="evidence" value="ECO:0007669"/>
    <property type="project" value="TreeGrafter"/>
</dbReference>